<dbReference type="InterPro" id="IPR050366">
    <property type="entry name" value="BP-dependent_transpt_permease"/>
</dbReference>
<dbReference type="InterPro" id="IPR000515">
    <property type="entry name" value="MetI-like"/>
</dbReference>
<feature type="domain" description="ABC transmembrane type-1" evidence="8">
    <location>
        <begin position="69"/>
        <end position="259"/>
    </location>
</feature>
<feature type="transmembrane region" description="Helical" evidence="7">
    <location>
        <begin position="73"/>
        <end position="96"/>
    </location>
</feature>
<organism evidence="9 10">
    <name type="scientific">Trueperella bonasi</name>
    <dbReference type="NCBI Taxonomy" id="312286"/>
    <lineage>
        <taxon>Bacteria</taxon>
        <taxon>Bacillati</taxon>
        <taxon>Actinomycetota</taxon>
        <taxon>Actinomycetes</taxon>
        <taxon>Actinomycetales</taxon>
        <taxon>Actinomycetaceae</taxon>
        <taxon>Trueperella</taxon>
    </lineage>
</organism>
<keyword evidence="3" id="KW-1003">Cell membrane</keyword>
<dbReference type="Gene3D" id="1.10.3720.10">
    <property type="entry name" value="MetI-like"/>
    <property type="match status" value="1"/>
</dbReference>
<dbReference type="Proteomes" id="UP001243212">
    <property type="component" value="Unassembled WGS sequence"/>
</dbReference>
<dbReference type="InterPro" id="IPR035906">
    <property type="entry name" value="MetI-like_sf"/>
</dbReference>
<evidence type="ECO:0000256" key="3">
    <source>
        <dbReference type="ARBA" id="ARBA00022475"/>
    </source>
</evidence>
<keyword evidence="10" id="KW-1185">Reference proteome</keyword>
<evidence type="ECO:0000313" key="10">
    <source>
        <dbReference type="Proteomes" id="UP001243212"/>
    </source>
</evidence>
<evidence type="ECO:0000256" key="6">
    <source>
        <dbReference type="ARBA" id="ARBA00023136"/>
    </source>
</evidence>
<evidence type="ECO:0000256" key="1">
    <source>
        <dbReference type="ARBA" id="ARBA00004651"/>
    </source>
</evidence>
<evidence type="ECO:0000256" key="2">
    <source>
        <dbReference type="ARBA" id="ARBA00022448"/>
    </source>
</evidence>
<feature type="transmembrane region" description="Helical" evidence="7">
    <location>
        <begin position="108"/>
        <end position="130"/>
    </location>
</feature>
<comment type="caution">
    <text evidence="9">The sequence shown here is derived from an EMBL/GenBank/DDBJ whole genome shotgun (WGS) entry which is preliminary data.</text>
</comment>
<gene>
    <name evidence="9" type="ORF">J2S70_000235</name>
</gene>
<evidence type="ECO:0000256" key="5">
    <source>
        <dbReference type="ARBA" id="ARBA00022989"/>
    </source>
</evidence>
<comment type="similarity">
    <text evidence="7">Belongs to the binding-protein-dependent transport system permease family.</text>
</comment>
<evidence type="ECO:0000256" key="4">
    <source>
        <dbReference type="ARBA" id="ARBA00022692"/>
    </source>
</evidence>
<feature type="transmembrane region" description="Helical" evidence="7">
    <location>
        <begin position="190"/>
        <end position="216"/>
    </location>
</feature>
<dbReference type="Pfam" id="PF00528">
    <property type="entry name" value="BPD_transp_1"/>
    <property type="match status" value="1"/>
</dbReference>
<sequence length="272" mass="28415">MKHRLDPVLFISLLVIAFFVIAAISPALLAPGDPLAIDPLTGMSAPSAEHWLGTDESGRDVYTRIVWGTRDSLLIGASATLIGLGVGLLLGGLAALGGRRLDWIASRVIEVGFSFPGILLALLIMSLVGPGVGPAIVSVGLSTAPGYARVIRGVMRSVLGSMYVEADLVMGRNSWHRFTRTILPNTAASLFALATLGLGQAVVWASALAFLGLGAPPPSPEWGAMLAAGRTHLITGGWWLTVFPGTAIVLVALSATVVGRRLRNRARNRGAQ</sequence>
<evidence type="ECO:0000313" key="9">
    <source>
        <dbReference type="EMBL" id="MDP9805653.1"/>
    </source>
</evidence>
<keyword evidence="6 7" id="KW-0472">Membrane</keyword>
<name>A0ABT9NFM3_9ACTO</name>
<keyword evidence="5 7" id="KW-1133">Transmembrane helix</keyword>
<dbReference type="PROSITE" id="PS50928">
    <property type="entry name" value="ABC_TM1"/>
    <property type="match status" value="1"/>
</dbReference>
<dbReference type="CDD" id="cd06261">
    <property type="entry name" value="TM_PBP2"/>
    <property type="match status" value="1"/>
</dbReference>
<accession>A0ABT9NFM3</accession>
<keyword evidence="4 7" id="KW-0812">Transmembrane</keyword>
<protein>
    <submittedName>
        <fullName evidence="9">Peptide/nickel transport system permease protein</fullName>
    </submittedName>
</protein>
<evidence type="ECO:0000256" key="7">
    <source>
        <dbReference type="RuleBase" id="RU363032"/>
    </source>
</evidence>
<feature type="transmembrane region" description="Helical" evidence="7">
    <location>
        <begin position="236"/>
        <end position="259"/>
    </location>
</feature>
<dbReference type="RefSeq" id="WP_307681921.1">
    <property type="nucleotide sequence ID" value="NZ_JAUSQX010000001.1"/>
</dbReference>
<dbReference type="SUPFAM" id="SSF161098">
    <property type="entry name" value="MetI-like"/>
    <property type="match status" value="1"/>
</dbReference>
<reference evidence="9 10" key="1">
    <citation type="submission" date="2023-07" db="EMBL/GenBank/DDBJ databases">
        <title>Sequencing the genomes of 1000 actinobacteria strains.</title>
        <authorList>
            <person name="Klenk H.-P."/>
        </authorList>
    </citation>
    <scope>NUCLEOTIDE SEQUENCE [LARGE SCALE GENOMIC DNA]</scope>
    <source>
        <strain evidence="9 10">DSM 17163</strain>
    </source>
</reference>
<dbReference type="PANTHER" id="PTHR43386">
    <property type="entry name" value="OLIGOPEPTIDE TRANSPORT SYSTEM PERMEASE PROTEIN APPC"/>
    <property type="match status" value="1"/>
</dbReference>
<dbReference type="EMBL" id="JAUSQX010000001">
    <property type="protein sequence ID" value="MDP9805653.1"/>
    <property type="molecule type" value="Genomic_DNA"/>
</dbReference>
<proteinExistence type="inferred from homology"/>
<comment type="subcellular location">
    <subcellularLocation>
        <location evidence="1 7">Cell membrane</location>
        <topology evidence="1 7">Multi-pass membrane protein</topology>
    </subcellularLocation>
</comment>
<evidence type="ECO:0000259" key="8">
    <source>
        <dbReference type="PROSITE" id="PS50928"/>
    </source>
</evidence>
<dbReference type="PANTHER" id="PTHR43386:SF25">
    <property type="entry name" value="PEPTIDE ABC TRANSPORTER PERMEASE PROTEIN"/>
    <property type="match status" value="1"/>
</dbReference>
<keyword evidence="2 7" id="KW-0813">Transport</keyword>